<evidence type="ECO:0000313" key="2">
    <source>
        <dbReference type="EMBL" id="QBR48439.1"/>
    </source>
</evidence>
<dbReference type="PROSITE" id="PS51186">
    <property type="entry name" value="GNAT"/>
    <property type="match status" value="1"/>
</dbReference>
<reference evidence="2 3" key="1">
    <citation type="submission" date="2019-03" db="EMBL/GenBank/DDBJ databases">
        <title>Complete Genome Sequence of Leuconostoc kimchii strain NKJ218 Isolated from Homemade Kimchi.</title>
        <authorList>
            <person name="Jung J.Y."/>
            <person name="Jin H.M."/>
            <person name="Jung J.-W."/>
            <person name="Lee S.-Y."/>
            <person name="Ryu B.-G."/>
            <person name="Han S.-S."/>
            <person name="Kang H.K."/>
            <person name="Choi H.W."/>
            <person name="Chung E.J."/>
            <person name="Choi K.-M."/>
        </authorList>
    </citation>
    <scope>NUCLEOTIDE SEQUENCE [LARGE SCALE GENOMIC DNA]</scope>
    <source>
        <strain evidence="2 3">NKJ218</strain>
    </source>
</reference>
<name>A0ABX5SM45_9LACO</name>
<dbReference type="Gene3D" id="3.40.630.30">
    <property type="match status" value="1"/>
</dbReference>
<evidence type="ECO:0000259" key="1">
    <source>
        <dbReference type="PROSITE" id="PS51186"/>
    </source>
</evidence>
<proteinExistence type="predicted"/>
<dbReference type="EMBL" id="CP037939">
    <property type="protein sequence ID" value="QBR48439.1"/>
    <property type="molecule type" value="Genomic_DNA"/>
</dbReference>
<dbReference type="InterPro" id="IPR016181">
    <property type="entry name" value="Acyl_CoA_acyltransferase"/>
</dbReference>
<protein>
    <submittedName>
        <fullName evidence="2">GNAT family N-acetyltransferase</fullName>
    </submittedName>
</protein>
<dbReference type="Proteomes" id="UP000295756">
    <property type="component" value="Chromosome"/>
</dbReference>
<accession>A0ABX5SM45</accession>
<gene>
    <name evidence="2" type="ORF">EW139_04375</name>
</gene>
<dbReference type="SUPFAM" id="SSF55729">
    <property type="entry name" value="Acyl-CoA N-acyltransferases (Nat)"/>
    <property type="match status" value="1"/>
</dbReference>
<organism evidence="2 3">
    <name type="scientific">Leuconostoc kimchii</name>
    <dbReference type="NCBI Taxonomy" id="136609"/>
    <lineage>
        <taxon>Bacteria</taxon>
        <taxon>Bacillati</taxon>
        <taxon>Bacillota</taxon>
        <taxon>Bacilli</taxon>
        <taxon>Lactobacillales</taxon>
        <taxon>Lactobacillaceae</taxon>
        <taxon>Leuconostoc</taxon>
    </lineage>
</organism>
<dbReference type="InterPro" id="IPR000182">
    <property type="entry name" value="GNAT_dom"/>
</dbReference>
<evidence type="ECO:0000313" key="3">
    <source>
        <dbReference type="Proteomes" id="UP000295756"/>
    </source>
</evidence>
<keyword evidence="3" id="KW-1185">Reference proteome</keyword>
<dbReference type="Pfam" id="PF00583">
    <property type="entry name" value="Acetyltransf_1"/>
    <property type="match status" value="1"/>
</dbReference>
<sequence>MRQAQDSDLAAIDIIIENARIYLKQQGINQWQLGYPNQETILNDLKQKHGYVLIVDKHVAGYVAVITGEDPVYTKIESGQWLNQSTNYVAIHRFALSHTYRGQKLAQRFVTAILTYFFDKDVVDFRIDTHPENMPMQAVIKGNGFVKRGIVYIDEGHAKHVRWAYQLSLK</sequence>
<dbReference type="RefSeq" id="WP_013102419.1">
    <property type="nucleotide sequence ID" value="NZ_CP037939.1"/>
</dbReference>
<feature type="domain" description="N-acetyltransferase" evidence="1">
    <location>
        <begin position="1"/>
        <end position="168"/>
    </location>
</feature>